<comment type="caution">
    <text evidence="1">The sequence shown here is derived from an EMBL/GenBank/DDBJ whole genome shotgun (WGS) entry which is preliminary data.</text>
</comment>
<evidence type="ECO:0000313" key="2">
    <source>
        <dbReference type="Proteomes" id="UP001242368"/>
    </source>
</evidence>
<keyword evidence="2" id="KW-1185">Reference proteome</keyword>
<dbReference type="EMBL" id="JAUFQU010000096">
    <property type="protein sequence ID" value="MDN3710598.1"/>
    <property type="molecule type" value="Genomic_DNA"/>
</dbReference>
<reference evidence="2" key="1">
    <citation type="journal article" date="2019" name="Int. J. Syst. Evol. Microbiol.">
        <title>The Global Catalogue of Microorganisms (GCM) 10K type strain sequencing project: providing services to taxonomists for standard genome sequencing and annotation.</title>
        <authorList>
            <consortium name="The Broad Institute Genomics Platform"/>
            <consortium name="The Broad Institute Genome Sequencing Center for Infectious Disease"/>
            <person name="Wu L."/>
            <person name="Ma J."/>
        </authorList>
    </citation>
    <scope>NUCLEOTIDE SEQUENCE [LARGE SCALE GENOMIC DNA]</scope>
    <source>
        <strain evidence="2">CECT 7184</strain>
    </source>
</reference>
<proteinExistence type="predicted"/>
<dbReference type="Proteomes" id="UP001242368">
    <property type="component" value="Unassembled WGS sequence"/>
</dbReference>
<protein>
    <submittedName>
        <fullName evidence="1">Uncharacterized protein</fullName>
    </submittedName>
</protein>
<accession>A0ABT8D171</accession>
<name>A0ABT8D171_9FLAO</name>
<evidence type="ECO:0000313" key="1">
    <source>
        <dbReference type="EMBL" id="MDN3710598.1"/>
    </source>
</evidence>
<gene>
    <name evidence="1" type="ORF">QW060_27860</name>
</gene>
<dbReference type="RefSeq" id="WP_290365699.1">
    <property type="nucleotide sequence ID" value="NZ_JAUFQU010000096.1"/>
</dbReference>
<sequence>MLLRFTDHTFLYRIWMHGMKHSISKKRQIIYKTGTTRKNL</sequence>
<organism evidence="1 2">
    <name type="scientific">Paenimyroides ceti</name>
    <dbReference type="NCBI Taxonomy" id="395087"/>
    <lineage>
        <taxon>Bacteria</taxon>
        <taxon>Pseudomonadati</taxon>
        <taxon>Bacteroidota</taxon>
        <taxon>Flavobacteriia</taxon>
        <taxon>Flavobacteriales</taxon>
        <taxon>Flavobacteriaceae</taxon>
        <taxon>Paenimyroides</taxon>
    </lineage>
</organism>